<accession>A0A811U193</accession>
<evidence type="ECO:0000313" key="3">
    <source>
        <dbReference type="EMBL" id="CAD6992824.1"/>
    </source>
</evidence>
<sequence length="124" mass="13081">MANIRALALFSCVLAMLLFIPAEPSALGAETNLTGQGLTRATLQLELALSKLSAGSGPSYKVVKVHTASQQVVTGTLTKYNVDLRDSNNAVNNCNVEIWSRPWLSNGNQVTIACAGGSSVVRSF</sequence>
<dbReference type="PANTHER" id="PTHR12319:SF2">
    <property type="entry name" value="CYSTATIN-LIKE PROTEIN-RELATED"/>
    <property type="match status" value="1"/>
</dbReference>
<gene>
    <name evidence="3" type="ORF">CCAP1982_LOCUS1662</name>
</gene>
<dbReference type="AlphaFoldDB" id="A0A811U193"/>
<evidence type="ECO:0000313" key="4">
    <source>
        <dbReference type="Proteomes" id="UP000606786"/>
    </source>
</evidence>
<dbReference type="SUPFAM" id="SSF54403">
    <property type="entry name" value="Cystatin/monellin"/>
    <property type="match status" value="1"/>
</dbReference>
<feature type="domain" description="Cystatin" evidence="2">
    <location>
        <begin position="34"/>
        <end position="115"/>
    </location>
</feature>
<dbReference type="Proteomes" id="UP000606786">
    <property type="component" value="Unassembled WGS sequence"/>
</dbReference>
<dbReference type="CDD" id="cd00042">
    <property type="entry name" value="CY"/>
    <property type="match status" value="1"/>
</dbReference>
<dbReference type="InterPro" id="IPR046350">
    <property type="entry name" value="Cystatin_sf"/>
</dbReference>
<proteinExistence type="predicted"/>
<dbReference type="GO" id="GO:0004869">
    <property type="term" value="F:cysteine-type endopeptidase inhibitor activity"/>
    <property type="evidence" value="ECO:0007669"/>
    <property type="project" value="InterPro"/>
</dbReference>
<reference evidence="3" key="1">
    <citation type="submission" date="2020-11" db="EMBL/GenBank/DDBJ databases">
        <authorList>
            <person name="Whitehead M."/>
        </authorList>
    </citation>
    <scope>NUCLEOTIDE SEQUENCE</scope>
    <source>
        <strain evidence="3">EGII</strain>
    </source>
</reference>
<feature type="chain" id="PRO_5032613924" evidence="1">
    <location>
        <begin position="29"/>
        <end position="124"/>
    </location>
</feature>
<comment type="caution">
    <text evidence="3">The sequence shown here is derived from an EMBL/GenBank/DDBJ whole genome shotgun (WGS) entry which is preliminary data.</text>
</comment>
<dbReference type="SMART" id="SM00043">
    <property type="entry name" value="CY"/>
    <property type="match status" value="1"/>
</dbReference>
<feature type="signal peptide" evidence="1">
    <location>
        <begin position="1"/>
        <end position="28"/>
    </location>
</feature>
<dbReference type="InterPro" id="IPR053128">
    <property type="entry name" value="Cystatin-like"/>
</dbReference>
<dbReference type="InterPro" id="IPR000010">
    <property type="entry name" value="Cystatin_dom"/>
</dbReference>
<dbReference type="Gene3D" id="3.10.450.10">
    <property type="match status" value="1"/>
</dbReference>
<keyword evidence="4" id="KW-1185">Reference proteome</keyword>
<organism evidence="3 4">
    <name type="scientific">Ceratitis capitata</name>
    <name type="common">Mediterranean fruit fly</name>
    <name type="synonym">Tephritis capitata</name>
    <dbReference type="NCBI Taxonomy" id="7213"/>
    <lineage>
        <taxon>Eukaryota</taxon>
        <taxon>Metazoa</taxon>
        <taxon>Ecdysozoa</taxon>
        <taxon>Arthropoda</taxon>
        <taxon>Hexapoda</taxon>
        <taxon>Insecta</taxon>
        <taxon>Pterygota</taxon>
        <taxon>Neoptera</taxon>
        <taxon>Endopterygota</taxon>
        <taxon>Diptera</taxon>
        <taxon>Brachycera</taxon>
        <taxon>Muscomorpha</taxon>
        <taxon>Tephritoidea</taxon>
        <taxon>Tephritidae</taxon>
        <taxon>Ceratitis</taxon>
        <taxon>Ceratitis</taxon>
    </lineage>
</organism>
<dbReference type="PANTHER" id="PTHR12319">
    <property type="entry name" value="CYSTATIN-RELATED"/>
    <property type="match status" value="1"/>
</dbReference>
<name>A0A811U193_CERCA</name>
<keyword evidence="1" id="KW-0732">Signal</keyword>
<dbReference type="OrthoDB" id="6357437at2759"/>
<evidence type="ECO:0000259" key="2">
    <source>
        <dbReference type="SMART" id="SM00043"/>
    </source>
</evidence>
<evidence type="ECO:0000256" key="1">
    <source>
        <dbReference type="SAM" id="SignalP"/>
    </source>
</evidence>
<dbReference type="EMBL" id="CAJHJT010000001">
    <property type="protein sequence ID" value="CAD6992824.1"/>
    <property type="molecule type" value="Genomic_DNA"/>
</dbReference>
<protein>
    <submittedName>
        <fullName evidence="3">(Mediterranean fruit fly) hypothetical protein</fullName>
    </submittedName>
</protein>